<keyword evidence="4" id="KW-1185">Reference proteome</keyword>
<accession>A0A8J5GMS1</accession>
<reference evidence="3 4" key="1">
    <citation type="submission" date="2020-08" db="EMBL/GenBank/DDBJ databases">
        <title>Plant Genome Project.</title>
        <authorList>
            <person name="Zhang R.-G."/>
        </authorList>
    </citation>
    <scope>NUCLEOTIDE SEQUENCE [LARGE SCALE GENOMIC DNA]</scope>
    <source>
        <tissue evidence="3">Rhizome</tissue>
    </source>
</reference>
<evidence type="ECO:0000256" key="1">
    <source>
        <dbReference type="SAM" id="MobiDB-lite"/>
    </source>
</evidence>
<keyword evidence="2" id="KW-1133">Transmembrane helix</keyword>
<dbReference type="Proteomes" id="UP000734854">
    <property type="component" value="Unassembled WGS sequence"/>
</dbReference>
<protein>
    <recommendedName>
        <fullName evidence="5">HAT C-terminal dimerisation domain-containing protein</fullName>
    </recommendedName>
</protein>
<keyword evidence="2" id="KW-0812">Transmembrane</keyword>
<proteinExistence type="predicted"/>
<feature type="compositionally biased region" description="Low complexity" evidence="1">
    <location>
        <begin position="19"/>
        <end position="33"/>
    </location>
</feature>
<name>A0A8J5GMS1_ZINOF</name>
<evidence type="ECO:0000313" key="4">
    <source>
        <dbReference type="Proteomes" id="UP000734854"/>
    </source>
</evidence>
<feature type="transmembrane region" description="Helical" evidence="2">
    <location>
        <begin position="219"/>
        <end position="240"/>
    </location>
</feature>
<dbReference type="CDD" id="cd22541">
    <property type="entry name" value="SP5_N"/>
    <property type="match status" value="1"/>
</dbReference>
<feature type="compositionally biased region" description="Polar residues" evidence="1">
    <location>
        <begin position="1"/>
        <end position="18"/>
    </location>
</feature>
<organism evidence="3 4">
    <name type="scientific">Zingiber officinale</name>
    <name type="common">Ginger</name>
    <name type="synonym">Amomum zingiber</name>
    <dbReference type="NCBI Taxonomy" id="94328"/>
    <lineage>
        <taxon>Eukaryota</taxon>
        <taxon>Viridiplantae</taxon>
        <taxon>Streptophyta</taxon>
        <taxon>Embryophyta</taxon>
        <taxon>Tracheophyta</taxon>
        <taxon>Spermatophyta</taxon>
        <taxon>Magnoliopsida</taxon>
        <taxon>Liliopsida</taxon>
        <taxon>Zingiberales</taxon>
        <taxon>Zingiberaceae</taxon>
        <taxon>Zingiber</taxon>
    </lineage>
</organism>
<evidence type="ECO:0000256" key="2">
    <source>
        <dbReference type="SAM" id="Phobius"/>
    </source>
</evidence>
<dbReference type="SUPFAM" id="SSF53098">
    <property type="entry name" value="Ribonuclease H-like"/>
    <property type="match status" value="1"/>
</dbReference>
<feature type="region of interest" description="Disordered" evidence="1">
    <location>
        <begin position="1"/>
        <end position="36"/>
    </location>
</feature>
<dbReference type="InterPro" id="IPR012337">
    <property type="entry name" value="RNaseH-like_sf"/>
</dbReference>
<evidence type="ECO:0008006" key="5">
    <source>
        <dbReference type="Google" id="ProtNLM"/>
    </source>
</evidence>
<gene>
    <name evidence="3" type="ORF">ZIOFF_028222</name>
</gene>
<sequence length="524" mass="58826">MRTTYSNKKNPKLLSTPNSLFSSQRDLSSSRLSPVPPLPVLSAARPRSSLLTIALSCSPTLSASLLRSPPLSVAYRCSQELATARSSPSVFRNSPPVLRSSPLMLRSSPLMLRSSLPVLAAARRCSAGARRCSQKPAAAQQQPVAARKSPPLLTEARRCSVAARHRPLSVSVHRRQENVDDYSPLRKFVTKVERQLEEEMSLGHAIYVKEEFLTERSSVAFVICIIKYGFKILILFSGILQNDDPTKKRKGPLGPLEKTFNLNARDKLHSEIARYYSHEWLQESPNCLSHRDIEVSRERKRCIERYYSNSSERISVNEFASLSAAIDDFSDNDSMCDRGLMSPTKWWVIHGASTPTLQNLALKLLGHLSSSCCERNWSIYNHTLIEEEQDNTTKSGRFGKMWDVGANGFDSMGIEGATILEIASFDEPELESVLVIDEDGVGDEIWIKELNYSEPLECGILKNRLIDAAVAMLPNGAIDWRSILYPWTIFDNDTFRQFFHNRSTLNTCKVSEQILKGLIMVNNI</sequence>
<comment type="caution">
    <text evidence="3">The sequence shown here is derived from an EMBL/GenBank/DDBJ whole genome shotgun (WGS) entry which is preliminary data.</text>
</comment>
<dbReference type="EMBL" id="JACMSC010000008">
    <property type="protein sequence ID" value="KAG6510213.1"/>
    <property type="molecule type" value="Genomic_DNA"/>
</dbReference>
<keyword evidence="2" id="KW-0472">Membrane</keyword>
<dbReference type="AlphaFoldDB" id="A0A8J5GMS1"/>
<evidence type="ECO:0000313" key="3">
    <source>
        <dbReference type="EMBL" id="KAG6510213.1"/>
    </source>
</evidence>